<dbReference type="InParanoid" id="D8QA57"/>
<evidence type="ECO:0000313" key="2">
    <source>
        <dbReference type="EMBL" id="EFI95776.1"/>
    </source>
</evidence>
<dbReference type="VEuPathDB" id="FungiDB:SCHCODRAFT_02749963"/>
<dbReference type="RefSeq" id="XP_003030679.1">
    <property type="nucleotide sequence ID" value="XM_003030633.1"/>
</dbReference>
<evidence type="ECO:0000313" key="3">
    <source>
        <dbReference type="Proteomes" id="UP000007431"/>
    </source>
</evidence>
<keyword evidence="3" id="KW-1185">Reference proteome</keyword>
<sequence length="335" mass="37639">MARRSGYPATSAAASTTNFHNTLSPQSSIILSNEPPSSTPRVTRKVKYDLPEIGKHKAVIPWVEMASGVYRNSDLVRTLSRVFAISDFNLTESTVVFADGEPKDCYPRATVPTGGVELFVSTPELMKAAVTYLLDPRCAVDISRARKLNLLQRGAPGPNEHNPAVAAALVRKMHKTLESLNISSPWLDGRRMMGWSPLSLAPSLRFLRFTFDRHRDRRYAPEVLREVFRDLTHAIPLEELYVELTLPLAAPPELHYLGQPAPKNDDNDLSQEPKWRAFAMTLGAKTKFLKNFKGADIVVIGEGADNLEEWLDDLKKRDMVTVWREGTIDPDQWQF</sequence>
<dbReference type="AlphaFoldDB" id="D8QA57"/>
<name>D8QA57_SCHCM</name>
<dbReference type="GeneID" id="9592425"/>
<gene>
    <name evidence="2" type="ORF">SCHCODRAFT_236162</name>
</gene>
<dbReference type="Proteomes" id="UP000007431">
    <property type="component" value="Unassembled WGS sequence"/>
</dbReference>
<proteinExistence type="predicted"/>
<dbReference type="HOGENOM" id="CLU_829380_0_0_1"/>
<accession>D8QA57</accession>
<dbReference type="EMBL" id="GL377308">
    <property type="protein sequence ID" value="EFI95776.1"/>
    <property type="molecule type" value="Genomic_DNA"/>
</dbReference>
<reference evidence="2 3" key="1">
    <citation type="journal article" date="2010" name="Nat. Biotechnol.">
        <title>Genome sequence of the model mushroom Schizophyllum commune.</title>
        <authorList>
            <person name="Ohm R.A."/>
            <person name="de Jong J.F."/>
            <person name="Lugones L.G."/>
            <person name="Aerts A."/>
            <person name="Kothe E."/>
            <person name="Stajich J.E."/>
            <person name="de Vries R.P."/>
            <person name="Record E."/>
            <person name="Levasseur A."/>
            <person name="Baker S.E."/>
            <person name="Bartholomew K.A."/>
            <person name="Coutinho P.M."/>
            <person name="Erdmann S."/>
            <person name="Fowler T.J."/>
            <person name="Gathman A.C."/>
            <person name="Lombard V."/>
            <person name="Henrissat B."/>
            <person name="Knabe N."/>
            <person name="Kuees U."/>
            <person name="Lilly W.W."/>
            <person name="Lindquist E."/>
            <person name="Lucas S."/>
            <person name="Magnuson J.K."/>
            <person name="Piumi F."/>
            <person name="Raudaskoski M."/>
            <person name="Salamov A."/>
            <person name="Schmutz J."/>
            <person name="Schwarze F.W.M.R."/>
            <person name="vanKuyk P.A."/>
            <person name="Horton J.S."/>
            <person name="Grigoriev I.V."/>
            <person name="Woesten H.A.B."/>
        </authorList>
    </citation>
    <scope>NUCLEOTIDE SEQUENCE [LARGE SCALE GENOMIC DNA]</scope>
    <source>
        <strain evidence="3">H4-8 / FGSC 9210</strain>
    </source>
</reference>
<dbReference type="OrthoDB" id="10303161at2759"/>
<protein>
    <submittedName>
        <fullName evidence="2">Uncharacterized protein</fullName>
    </submittedName>
</protein>
<evidence type="ECO:0000256" key="1">
    <source>
        <dbReference type="SAM" id="MobiDB-lite"/>
    </source>
</evidence>
<feature type="region of interest" description="Disordered" evidence="1">
    <location>
        <begin position="1"/>
        <end position="20"/>
    </location>
</feature>
<dbReference type="KEGG" id="scm:SCHCO_02749963"/>
<organism evidence="3">
    <name type="scientific">Schizophyllum commune (strain H4-8 / FGSC 9210)</name>
    <name type="common">Split gill fungus</name>
    <dbReference type="NCBI Taxonomy" id="578458"/>
    <lineage>
        <taxon>Eukaryota</taxon>
        <taxon>Fungi</taxon>
        <taxon>Dikarya</taxon>
        <taxon>Basidiomycota</taxon>
        <taxon>Agaricomycotina</taxon>
        <taxon>Agaricomycetes</taxon>
        <taxon>Agaricomycetidae</taxon>
        <taxon>Agaricales</taxon>
        <taxon>Schizophyllaceae</taxon>
        <taxon>Schizophyllum</taxon>
    </lineage>
</organism>